<comment type="caution">
    <text evidence="1">The sequence shown here is derived from an EMBL/GenBank/DDBJ whole genome shotgun (WGS) entry which is preliminary data.</text>
</comment>
<dbReference type="EMBL" id="LGRX02002705">
    <property type="protein sequence ID" value="KAK3283598.1"/>
    <property type="molecule type" value="Genomic_DNA"/>
</dbReference>
<dbReference type="Proteomes" id="UP001190700">
    <property type="component" value="Unassembled WGS sequence"/>
</dbReference>
<accession>A0AAE0GT75</accession>
<evidence type="ECO:0000313" key="2">
    <source>
        <dbReference type="Proteomes" id="UP001190700"/>
    </source>
</evidence>
<proteinExistence type="predicted"/>
<name>A0AAE0GT75_9CHLO</name>
<evidence type="ECO:0000313" key="1">
    <source>
        <dbReference type="EMBL" id="KAK3283598.1"/>
    </source>
</evidence>
<protein>
    <submittedName>
        <fullName evidence="1">Uncharacterized protein</fullName>
    </submittedName>
</protein>
<reference evidence="1 2" key="1">
    <citation type="journal article" date="2015" name="Genome Biol. Evol.">
        <title>Comparative Genomics of a Bacterivorous Green Alga Reveals Evolutionary Causalities and Consequences of Phago-Mixotrophic Mode of Nutrition.</title>
        <authorList>
            <person name="Burns J.A."/>
            <person name="Paasch A."/>
            <person name="Narechania A."/>
            <person name="Kim E."/>
        </authorList>
    </citation>
    <scope>NUCLEOTIDE SEQUENCE [LARGE SCALE GENOMIC DNA]</scope>
    <source>
        <strain evidence="1 2">PLY_AMNH</strain>
    </source>
</reference>
<gene>
    <name evidence="1" type="ORF">CYMTET_8686</name>
</gene>
<dbReference type="AlphaFoldDB" id="A0AAE0GT75"/>
<sequence>MGPGVELAWSSQLISGLLFLFREKYVNGHHRAMRAMESLAQEVRDEGVADVAIDDMRVGCMAEPTQEEDDAAGLVWDIWGLGAGVRERRILG</sequence>
<keyword evidence="2" id="KW-1185">Reference proteome</keyword>
<organism evidence="1 2">
    <name type="scientific">Cymbomonas tetramitiformis</name>
    <dbReference type="NCBI Taxonomy" id="36881"/>
    <lineage>
        <taxon>Eukaryota</taxon>
        <taxon>Viridiplantae</taxon>
        <taxon>Chlorophyta</taxon>
        <taxon>Pyramimonadophyceae</taxon>
        <taxon>Pyramimonadales</taxon>
        <taxon>Pyramimonadaceae</taxon>
        <taxon>Cymbomonas</taxon>
    </lineage>
</organism>